<organism evidence="1 2">
    <name type="scientific">Tetrahymena thermophila (strain SB210)</name>
    <dbReference type="NCBI Taxonomy" id="312017"/>
    <lineage>
        <taxon>Eukaryota</taxon>
        <taxon>Sar</taxon>
        <taxon>Alveolata</taxon>
        <taxon>Ciliophora</taxon>
        <taxon>Intramacronucleata</taxon>
        <taxon>Oligohymenophorea</taxon>
        <taxon>Hymenostomatida</taxon>
        <taxon>Tetrahymenina</taxon>
        <taxon>Tetrahymenidae</taxon>
        <taxon>Tetrahymena</taxon>
    </lineage>
</organism>
<protein>
    <submittedName>
        <fullName evidence="1">Uncharacterized protein</fullName>
    </submittedName>
</protein>
<accession>W7XLE9</accession>
<dbReference type="Proteomes" id="UP000009168">
    <property type="component" value="Unassembled WGS sequence"/>
</dbReference>
<evidence type="ECO:0000313" key="2">
    <source>
        <dbReference type="Proteomes" id="UP000009168"/>
    </source>
</evidence>
<evidence type="ECO:0000313" key="1">
    <source>
        <dbReference type="EMBL" id="EWS76169.1"/>
    </source>
</evidence>
<dbReference type="EMBL" id="GG662839">
    <property type="protein sequence ID" value="EWS76169.1"/>
    <property type="molecule type" value="Genomic_DNA"/>
</dbReference>
<sequence length="64" mass="7667">MGAFLDQFEKASSFKNQNMLEKKEMNSLYKRESIQQSSLQEKYKEKIELITNFVRSQLVVLKQY</sequence>
<dbReference type="AlphaFoldDB" id="W7XLE9"/>
<name>W7XLE9_TETTS</name>
<dbReference type="RefSeq" id="XP_012651293.1">
    <property type="nucleotide sequence ID" value="XM_012795839.1"/>
</dbReference>
<dbReference type="KEGG" id="tet:TTHERM_001202191"/>
<gene>
    <name evidence="1" type="ORF">TTHERM_001202191</name>
</gene>
<proteinExistence type="predicted"/>
<keyword evidence="2" id="KW-1185">Reference proteome</keyword>
<dbReference type="GeneID" id="24441904"/>
<dbReference type="InParanoid" id="W7XLE9"/>
<reference evidence="2" key="1">
    <citation type="journal article" date="2006" name="PLoS Biol.">
        <title>Macronuclear genome sequence of the ciliate Tetrahymena thermophila, a model eukaryote.</title>
        <authorList>
            <person name="Eisen J.A."/>
            <person name="Coyne R.S."/>
            <person name="Wu M."/>
            <person name="Wu D."/>
            <person name="Thiagarajan M."/>
            <person name="Wortman J.R."/>
            <person name="Badger J.H."/>
            <person name="Ren Q."/>
            <person name="Amedeo P."/>
            <person name="Jones K.M."/>
            <person name="Tallon L.J."/>
            <person name="Delcher A.L."/>
            <person name="Salzberg S.L."/>
            <person name="Silva J.C."/>
            <person name="Haas B.J."/>
            <person name="Majoros W.H."/>
            <person name="Farzad M."/>
            <person name="Carlton J.M."/>
            <person name="Smith R.K. Jr."/>
            <person name="Garg J."/>
            <person name="Pearlman R.E."/>
            <person name="Karrer K.M."/>
            <person name="Sun L."/>
            <person name="Manning G."/>
            <person name="Elde N.C."/>
            <person name="Turkewitz A.P."/>
            <person name="Asai D.J."/>
            <person name="Wilkes D.E."/>
            <person name="Wang Y."/>
            <person name="Cai H."/>
            <person name="Collins K."/>
            <person name="Stewart B.A."/>
            <person name="Lee S.R."/>
            <person name="Wilamowska K."/>
            <person name="Weinberg Z."/>
            <person name="Ruzzo W.L."/>
            <person name="Wloga D."/>
            <person name="Gaertig J."/>
            <person name="Frankel J."/>
            <person name="Tsao C.-C."/>
            <person name="Gorovsky M.A."/>
            <person name="Keeling P.J."/>
            <person name="Waller R.F."/>
            <person name="Patron N.J."/>
            <person name="Cherry J.M."/>
            <person name="Stover N.A."/>
            <person name="Krieger C.J."/>
            <person name="del Toro C."/>
            <person name="Ryder H.F."/>
            <person name="Williamson S.C."/>
            <person name="Barbeau R.A."/>
            <person name="Hamilton E.P."/>
            <person name="Orias E."/>
        </authorList>
    </citation>
    <scope>NUCLEOTIDE SEQUENCE [LARGE SCALE GENOMIC DNA]</scope>
    <source>
        <strain evidence="2">SB210</strain>
    </source>
</reference>